<name>A0A1U9JX59_9BURK</name>
<protein>
    <submittedName>
        <fullName evidence="1">Uncharacterized protein</fullName>
    </submittedName>
</protein>
<accession>A0A1U9JX59</accession>
<dbReference type="AlphaFoldDB" id="A0A1U9JX59"/>
<evidence type="ECO:0000313" key="1">
    <source>
        <dbReference type="EMBL" id="AQS50348.1"/>
    </source>
</evidence>
<reference evidence="1 2" key="1">
    <citation type="submission" date="2017-01" db="EMBL/GenBank/DDBJ databases">
        <title>Complete Genome Sequence of Paenalcaligenes hominis, Isolated from a paraplegic Patient with neurogenic bladder.</title>
        <authorList>
            <person name="Mukhopadhyay R."/>
            <person name="Joaquin J."/>
            <person name="Hogue R."/>
            <person name="Kilaru A."/>
            <person name="Jospin G."/>
            <person name="Mars K."/>
            <person name="Eisen J.A."/>
            <person name="Chaturvedi V."/>
        </authorList>
    </citation>
    <scope>NUCLEOTIDE SEQUENCE [LARGE SCALE GENOMIC DNA]</scope>
    <source>
        <strain evidence="1 2">15S00501</strain>
    </source>
</reference>
<evidence type="ECO:0000313" key="2">
    <source>
        <dbReference type="Proteomes" id="UP000189369"/>
    </source>
</evidence>
<dbReference type="Proteomes" id="UP000189369">
    <property type="component" value="Chromosome"/>
</dbReference>
<organism evidence="1 2">
    <name type="scientific">Paenalcaligenes hominis</name>
    <dbReference type="NCBI Taxonomy" id="643674"/>
    <lineage>
        <taxon>Bacteria</taxon>
        <taxon>Pseudomonadati</taxon>
        <taxon>Pseudomonadota</taxon>
        <taxon>Betaproteobacteria</taxon>
        <taxon>Burkholderiales</taxon>
        <taxon>Alcaligenaceae</taxon>
        <taxon>Paenalcaligenes</taxon>
    </lineage>
</organism>
<proteinExistence type="predicted"/>
<gene>
    <name evidence="1" type="ORF">PAEH1_00155</name>
</gene>
<dbReference type="KEGG" id="phn:PAEH1_00155"/>
<dbReference type="EMBL" id="CP019697">
    <property type="protein sequence ID" value="AQS50348.1"/>
    <property type="molecule type" value="Genomic_DNA"/>
</dbReference>
<sequence length="88" mass="10205">MVHDLRVQSQRQVQIMELNAVTAEARATLMLVAHQMREAGYRGDSDLLGYADQELEKVKYSIDLADFEYKRFSSIPAATPRKPTYWKR</sequence>